<dbReference type="GeneID" id="25034550"/>
<dbReference type="EMBL" id="KE546990">
    <property type="protein sequence ID" value="EPY51795.1"/>
    <property type="molecule type" value="Genomic_DNA"/>
</dbReference>
<protein>
    <submittedName>
        <fullName evidence="2">F-box protein Pof14</fullName>
    </submittedName>
</protein>
<dbReference type="OrthoDB" id="5375896at2759"/>
<evidence type="ECO:0000313" key="3">
    <source>
        <dbReference type="Proteomes" id="UP000015464"/>
    </source>
</evidence>
<dbReference type="GO" id="GO:0034599">
    <property type="term" value="P:cellular response to oxidative stress"/>
    <property type="evidence" value="ECO:0007669"/>
    <property type="project" value="EnsemblFungi"/>
</dbReference>
<proteinExistence type="predicted"/>
<evidence type="ECO:0000259" key="1">
    <source>
        <dbReference type="Pfam" id="PF13013"/>
    </source>
</evidence>
<dbReference type="STRING" id="653667.S9W141"/>
<keyword evidence="3" id="KW-1185">Reference proteome</keyword>
<dbReference type="HOGENOM" id="CLU_694751_0_0_1"/>
<dbReference type="GO" id="GO:0019005">
    <property type="term" value="C:SCF ubiquitin ligase complex"/>
    <property type="evidence" value="ECO:0007669"/>
    <property type="project" value="EnsemblFungi"/>
</dbReference>
<dbReference type="RefSeq" id="XP_013023181.1">
    <property type="nucleotide sequence ID" value="XM_013167727.1"/>
</dbReference>
<organism evidence="2 3">
    <name type="scientific">Schizosaccharomyces cryophilus (strain OY26 / ATCC MYA-4695 / CBS 11777 / NBRC 106824 / NRRL Y48691)</name>
    <name type="common">Fission yeast</name>
    <dbReference type="NCBI Taxonomy" id="653667"/>
    <lineage>
        <taxon>Eukaryota</taxon>
        <taxon>Fungi</taxon>
        <taxon>Dikarya</taxon>
        <taxon>Ascomycota</taxon>
        <taxon>Taphrinomycotina</taxon>
        <taxon>Schizosaccharomycetes</taxon>
        <taxon>Schizosaccharomycetales</taxon>
        <taxon>Schizosaccharomycetaceae</taxon>
        <taxon>Schizosaccharomyces</taxon>
    </lineage>
</organism>
<evidence type="ECO:0000313" key="2">
    <source>
        <dbReference type="EMBL" id="EPY51795.1"/>
    </source>
</evidence>
<dbReference type="GO" id="GO:0005789">
    <property type="term" value="C:endoplasmic reticulum membrane"/>
    <property type="evidence" value="ECO:0007669"/>
    <property type="project" value="EnsemblFungi"/>
</dbReference>
<sequence>MPKEVEQYLDLNEEFIKTLAGIRKRLRSRYLNPQTLEDFIHALAHVRAMKRLNSFCSNFEGEYTSQSGQSSQSAQEASFTVVNNADVRQSMDPSFFQGNILELINDYAEYSTQLISMGTRKSCITPSTEPNRSKKKTAGILDCPDEILILIFQKCFDATYKESIPFAFTYRRDWHTLLDDLPYTCTRFRKILSPKNDGFWKRVLDLYKKPEVPSSQFDTSSRSLPFPYVQMPNVLPVLLDPSIETYSNSSPSSSLASLPSQIQTQNTLSTGSPCEEPSYIEFACNVVGRCTVCKLLPKRTKSRECIKSFYRSSIATNICDQCLEAIIDFYEPVSRYDFYVMVNQFGVGYITRPGQRFPSWLSEHVQLARDEEKAYKYISSSQIKFASDLFRLFQSQF</sequence>
<name>S9W141_SCHCR</name>
<gene>
    <name evidence="2" type="ORF">SPOG_00218</name>
</gene>
<dbReference type="GO" id="GO:0006511">
    <property type="term" value="P:ubiquitin-dependent protein catabolic process"/>
    <property type="evidence" value="ECO:0007669"/>
    <property type="project" value="EnsemblFungi"/>
</dbReference>
<dbReference type="OMA" id="WLSEHVQ"/>
<reference evidence="2 3" key="1">
    <citation type="journal article" date="2011" name="Science">
        <title>Comparative functional genomics of the fission yeasts.</title>
        <authorList>
            <person name="Rhind N."/>
            <person name="Chen Z."/>
            <person name="Yassour M."/>
            <person name="Thompson D.A."/>
            <person name="Haas B.J."/>
            <person name="Habib N."/>
            <person name="Wapinski I."/>
            <person name="Roy S."/>
            <person name="Lin M.F."/>
            <person name="Heiman D.I."/>
            <person name="Young S.K."/>
            <person name="Furuya K."/>
            <person name="Guo Y."/>
            <person name="Pidoux A."/>
            <person name="Chen H.M."/>
            <person name="Robbertse B."/>
            <person name="Goldberg J.M."/>
            <person name="Aoki K."/>
            <person name="Bayne E.H."/>
            <person name="Berlin A.M."/>
            <person name="Desjardins C.A."/>
            <person name="Dobbs E."/>
            <person name="Dukaj L."/>
            <person name="Fan L."/>
            <person name="FitzGerald M.G."/>
            <person name="French C."/>
            <person name="Gujja S."/>
            <person name="Hansen K."/>
            <person name="Keifenheim D."/>
            <person name="Levin J.Z."/>
            <person name="Mosher R.A."/>
            <person name="Mueller C.A."/>
            <person name="Pfiffner J."/>
            <person name="Priest M."/>
            <person name="Russ C."/>
            <person name="Smialowska A."/>
            <person name="Swoboda P."/>
            <person name="Sykes S.M."/>
            <person name="Vaughn M."/>
            <person name="Vengrova S."/>
            <person name="Yoder R."/>
            <person name="Zeng Q."/>
            <person name="Allshire R."/>
            <person name="Baulcombe D."/>
            <person name="Birren B.W."/>
            <person name="Brown W."/>
            <person name="Ekwall K."/>
            <person name="Kellis M."/>
            <person name="Leatherwood J."/>
            <person name="Levin H."/>
            <person name="Margalit H."/>
            <person name="Martienssen R."/>
            <person name="Nieduszynski C.A."/>
            <person name="Spatafora J.W."/>
            <person name="Friedman N."/>
            <person name="Dalgaard J.Z."/>
            <person name="Baumann P."/>
            <person name="Niki H."/>
            <person name="Regev A."/>
            <person name="Nusbaum C."/>
        </authorList>
    </citation>
    <scope>NUCLEOTIDE SEQUENCE [LARGE SCALE GENOMIC DNA]</scope>
    <source>
        <strain evidence="3">OY26 / ATCC MYA-4695 / CBS 11777 / NBRC 106824 / NRRL Y48691</strain>
    </source>
</reference>
<dbReference type="AlphaFoldDB" id="S9W141"/>
<dbReference type="Pfam" id="PF13013">
    <property type="entry name" value="F-box-like_2"/>
    <property type="match status" value="1"/>
</dbReference>
<dbReference type="InterPro" id="IPR001810">
    <property type="entry name" value="F-box_dom"/>
</dbReference>
<dbReference type="GO" id="GO:0032443">
    <property type="term" value="P:regulation of ergosterol biosynthetic process"/>
    <property type="evidence" value="ECO:0007669"/>
    <property type="project" value="EnsemblFungi"/>
</dbReference>
<dbReference type="Proteomes" id="UP000015464">
    <property type="component" value="Unassembled WGS sequence"/>
</dbReference>
<accession>S9W141</accession>
<feature type="domain" description="F-box" evidence="1">
    <location>
        <begin position="127"/>
        <end position="209"/>
    </location>
</feature>